<comment type="caution">
    <text evidence="1">The sequence shown here is derived from an EMBL/GenBank/DDBJ whole genome shotgun (WGS) entry which is preliminary data.</text>
</comment>
<evidence type="ECO:0000313" key="1">
    <source>
        <dbReference type="EMBL" id="HIX86406.1"/>
    </source>
</evidence>
<dbReference type="Proteomes" id="UP000823847">
    <property type="component" value="Unassembled WGS sequence"/>
</dbReference>
<proteinExistence type="predicted"/>
<gene>
    <name evidence="1" type="ORF">H9848_07350</name>
</gene>
<evidence type="ECO:0000313" key="2">
    <source>
        <dbReference type="Proteomes" id="UP000823847"/>
    </source>
</evidence>
<dbReference type="AlphaFoldDB" id="A0A9D1XSB5"/>
<protein>
    <submittedName>
        <fullName evidence="1">Uncharacterized protein</fullName>
    </submittedName>
</protein>
<organism evidence="1 2">
    <name type="scientific">Candidatus Parabacteroides intestinigallinarum</name>
    <dbReference type="NCBI Taxonomy" id="2838722"/>
    <lineage>
        <taxon>Bacteria</taxon>
        <taxon>Pseudomonadati</taxon>
        <taxon>Bacteroidota</taxon>
        <taxon>Bacteroidia</taxon>
        <taxon>Bacteroidales</taxon>
        <taxon>Tannerellaceae</taxon>
        <taxon>Parabacteroides</taxon>
    </lineage>
</organism>
<reference evidence="1" key="1">
    <citation type="journal article" date="2021" name="PeerJ">
        <title>Extensive microbial diversity within the chicken gut microbiome revealed by metagenomics and culture.</title>
        <authorList>
            <person name="Gilroy R."/>
            <person name="Ravi A."/>
            <person name="Getino M."/>
            <person name="Pursley I."/>
            <person name="Horton D.L."/>
            <person name="Alikhan N.F."/>
            <person name="Baker D."/>
            <person name="Gharbi K."/>
            <person name="Hall N."/>
            <person name="Watson M."/>
            <person name="Adriaenssens E.M."/>
            <person name="Foster-Nyarko E."/>
            <person name="Jarju S."/>
            <person name="Secka A."/>
            <person name="Antonio M."/>
            <person name="Oren A."/>
            <person name="Chaudhuri R.R."/>
            <person name="La Ragione R."/>
            <person name="Hildebrand F."/>
            <person name="Pallen M.J."/>
        </authorList>
    </citation>
    <scope>NUCLEOTIDE SEQUENCE</scope>
    <source>
        <strain evidence="1">ChiHecec2B26-12326</strain>
    </source>
</reference>
<sequence length="132" mass="15781">MLIENNRQIIVYGVAFDGVLDLERHALEGTPKEGVYVGADRQRYPCFDDEDYAYEKRCYWNFVFARSAEELRDKLERLRRMPWQTNYQKFRGDVRPVIYWEGDMREPLVALPSDDITAGKYLARKTYNSRKR</sequence>
<dbReference type="EMBL" id="DXEN01000055">
    <property type="protein sequence ID" value="HIX86406.1"/>
    <property type="molecule type" value="Genomic_DNA"/>
</dbReference>
<reference evidence="1" key="2">
    <citation type="submission" date="2021-04" db="EMBL/GenBank/DDBJ databases">
        <authorList>
            <person name="Gilroy R."/>
        </authorList>
    </citation>
    <scope>NUCLEOTIDE SEQUENCE</scope>
    <source>
        <strain evidence="1">ChiHecec2B26-12326</strain>
    </source>
</reference>
<accession>A0A9D1XSB5</accession>
<name>A0A9D1XSB5_9BACT</name>